<keyword evidence="4" id="KW-0677">Repeat</keyword>
<keyword evidence="6" id="KW-0325">Glycoprotein</keyword>
<dbReference type="PANTHER" id="PTHR46958:SF1">
    <property type="entry name" value="B-CELL RECEPTOR CD22"/>
    <property type="match status" value="1"/>
</dbReference>
<dbReference type="InParanoid" id="A0A674J256"/>
<dbReference type="Pfam" id="PF24518">
    <property type="entry name" value="Ig_CD22"/>
    <property type="match status" value="1"/>
</dbReference>
<dbReference type="GO" id="GO:0005769">
    <property type="term" value="C:early endosome"/>
    <property type="evidence" value="ECO:0007669"/>
    <property type="project" value="TreeGrafter"/>
</dbReference>
<organism evidence="10 11">
    <name type="scientific">Terrapene triunguis</name>
    <name type="common">Three-toed box turtle</name>
    <dbReference type="NCBI Taxonomy" id="2587831"/>
    <lineage>
        <taxon>Eukaryota</taxon>
        <taxon>Metazoa</taxon>
        <taxon>Chordata</taxon>
        <taxon>Craniata</taxon>
        <taxon>Vertebrata</taxon>
        <taxon>Euteleostomi</taxon>
        <taxon>Archelosauria</taxon>
        <taxon>Testudinata</taxon>
        <taxon>Testudines</taxon>
        <taxon>Cryptodira</taxon>
        <taxon>Durocryptodira</taxon>
        <taxon>Testudinoidea</taxon>
        <taxon>Emydidae</taxon>
        <taxon>Terrapene</taxon>
    </lineage>
</organism>
<evidence type="ECO:0000256" key="7">
    <source>
        <dbReference type="ARBA" id="ARBA00023319"/>
    </source>
</evidence>
<feature type="signal peptide" evidence="8">
    <location>
        <begin position="1"/>
        <end position="22"/>
    </location>
</feature>
<dbReference type="GO" id="GO:0009897">
    <property type="term" value="C:external side of plasma membrane"/>
    <property type="evidence" value="ECO:0007669"/>
    <property type="project" value="TreeGrafter"/>
</dbReference>
<keyword evidence="3 8" id="KW-0732">Signal</keyword>
<evidence type="ECO:0000256" key="3">
    <source>
        <dbReference type="ARBA" id="ARBA00022729"/>
    </source>
</evidence>
<proteinExistence type="predicted"/>
<keyword evidence="2" id="KW-1003">Cell membrane</keyword>
<evidence type="ECO:0000256" key="1">
    <source>
        <dbReference type="ARBA" id="ARBA00004251"/>
    </source>
</evidence>
<dbReference type="Proteomes" id="UP000472274">
    <property type="component" value="Unplaced"/>
</dbReference>
<evidence type="ECO:0000256" key="6">
    <source>
        <dbReference type="ARBA" id="ARBA00023180"/>
    </source>
</evidence>
<evidence type="ECO:0000259" key="9">
    <source>
        <dbReference type="Pfam" id="PF24518"/>
    </source>
</evidence>
<keyword evidence="7" id="KW-0393">Immunoglobulin domain</keyword>
<reference evidence="10" key="1">
    <citation type="submission" date="2025-08" db="UniProtKB">
        <authorList>
            <consortium name="Ensembl"/>
        </authorList>
    </citation>
    <scope>IDENTIFICATION</scope>
</reference>
<dbReference type="PANTHER" id="PTHR46958">
    <property type="entry name" value="B-CELL RECEPTOR CD22"/>
    <property type="match status" value="1"/>
</dbReference>
<dbReference type="GO" id="GO:0030888">
    <property type="term" value="P:regulation of B cell proliferation"/>
    <property type="evidence" value="ECO:0007669"/>
    <property type="project" value="TreeGrafter"/>
</dbReference>
<evidence type="ECO:0000313" key="11">
    <source>
        <dbReference type="Proteomes" id="UP000472274"/>
    </source>
</evidence>
<keyword evidence="11" id="KW-1185">Reference proteome</keyword>
<dbReference type="GO" id="GO:0033691">
    <property type="term" value="F:sialic acid binding"/>
    <property type="evidence" value="ECO:0007669"/>
    <property type="project" value="TreeGrafter"/>
</dbReference>
<dbReference type="GO" id="GO:0042113">
    <property type="term" value="P:B cell activation"/>
    <property type="evidence" value="ECO:0007669"/>
    <property type="project" value="TreeGrafter"/>
</dbReference>
<dbReference type="SUPFAM" id="SSF48726">
    <property type="entry name" value="Immunoglobulin"/>
    <property type="match status" value="1"/>
</dbReference>
<dbReference type="AlphaFoldDB" id="A0A674J256"/>
<sequence>MHHLPLAPISVTLLFPGFLCQCDPPVEVPESLIAWTGACLSIPCRYQSCLLNPRRSNNPTINSLAWYLTPGYDPEKKNFSGTVLYKHSAAISPDFAGRVRFLGELERDCSLQLSDLQASENGLYGLRPITSNPRQKPEERMWMTKISVNVMGKRESPGLPCRNSLKIHIPPHPLL</sequence>
<dbReference type="GeneTree" id="ENSGT00950000185089"/>
<dbReference type="Gene3D" id="2.60.40.10">
    <property type="entry name" value="Immunoglobulins"/>
    <property type="match status" value="1"/>
</dbReference>
<dbReference type="InterPro" id="IPR056386">
    <property type="entry name" value="Ig_CD22"/>
</dbReference>
<keyword evidence="5" id="KW-0130">Cell adhesion</keyword>
<keyword evidence="2" id="KW-0472">Membrane</keyword>
<dbReference type="GO" id="GO:0007155">
    <property type="term" value="P:cell adhesion"/>
    <property type="evidence" value="ECO:0007669"/>
    <property type="project" value="UniProtKB-KW"/>
</dbReference>
<evidence type="ECO:0000256" key="8">
    <source>
        <dbReference type="SAM" id="SignalP"/>
    </source>
</evidence>
<dbReference type="InterPro" id="IPR036179">
    <property type="entry name" value="Ig-like_dom_sf"/>
</dbReference>
<dbReference type="GO" id="GO:0070062">
    <property type="term" value="C:extracellular exosome"/>
    <property type="evidence" value="ECO:0007669"/>
    <property type="project" value="TreeGrafter"/>
</dbReference>
<dbReference type="GO" id="GO:0042609">
    <property type="term" value="F:CD4 receptor binding"/>
    <property type="evidence" value="ECO:0007669"/>
    <property type="project" value="TreeGrafter"/>
</dbReference>
<dbReference type="GO" id="GO:0055037">
    <property type="term" value="C:recycling endosome"/>
    <property type="evidence" value="ECO:0007669"/>
    <property type="project" value="TreeGrafter"/>
</dbReference>
<feature type="chain" id="PRO_5025468623" description="B-cell receptor CD22 first Ig-like domain-containing protein" evidence="8">
    <location>
        <begin position="23"/>
        <end position="175"/>
    </location>
</feature>
<accession>A0A674J256</accession>
<protein>
    <recommendedName>
        <fullName evidence="9">B-cell receptor CD22 first Ig-like domain-containing protein</fullName>
    </recommendedName>
</protein>
<evidence type="ECO:0000256" key="5">
    <source>
        <dbReference type="ARBA" id="ARBA00022889"/>
    </source>
</evidence>
<name>A0A674J256_9SAUR</name>
<dbReference type="GO" id="GO:0019903">
    <property type="term" value="F:protein phosphatase binding"/>
    <property type="evidence" value="ECO:0007669"/>
    <property type="project" value="TreeGrafter"/>
</dbReference>
<evidence type="ECO:0000256" key="4">
    <source>
        <dbReference type="ARBA" id="ARBA00022737"/>
    </source>
</evidence>
<feature type="domain" description="B-cell receptor CD22 first Ig-like" evidence="9">
    <location>
        <begin position="37"/>
        <end position="138"/>
    </location>
</feature>
<dbReference type="Ensembl" id="ENSTMTT00000015857.1">
    <property type="protein sequence ID" value="ENSTMTP00000015305.1"/>
    <property type="gene ID" value="ENSTMTG00000011228.1"/>
</dbReference>
<comment type="subcellular location">
    <subcellularLocation>
        <location evidence="1">Cell membrane</location>
        <topology evidence="1">Single-pass type I membrane protein</topology>
    </subcellularLocation>
</comment>
<evidence type="ECO:0000313" key="10">
    <source>
        <dbReference type="Ensembl" id="ENSTMTP00000015305.1"/>
    </source>
</evidence>
<evidence type="ECO:0000256" key="2">
    <source>
        <dbReference type="ARBA" id="ARBA00022475"/>
    </source>
</evidence>
<dbReference type="GO" id="GO:0050859">
    <property type="term" value="P:negative regulation of B cell receptor signaling pathway"/>
    <property type="evidence" value="ECO:0007669"/>
    <property type="project" value="TreeGrafter"/>
</dbReference>
<dbReference type="InterPro" id="IPR013783">
    <property type="entry name" value="Ig-like_fold"/>
</dbReference>
<reference evidence="10" key="2">
    <citation type="submission" date="2025-09" db="UniProtKB">
        <authorList>
            <consortium name="Ensembl"/>
        </authorList>
    </citation>
    <scope>IDENTIFICATION</scope>
</reference>